<dbReference type="STRING" id="1419482.SAMN05444266_10819"/>
<dbReference type="Proteomes" id="UP000184420">
    <property type="component" value="Unassembled WGS sequence"/>
</dbReference>
<dbReference type="RefSeq" id="WP_073084803.1">
    <property type="nucleotide sequence ID" value="NZ_FRBL01000008.1"/>
</dbReference>
<reference evidence="1 2" key="1">
    <citation type="submission" date="2016-11" db="EMBL/GenBank/DDBJ databases">
        <authorList>
            <person name="Jaros S."/>
            <person name="Januszkiewicz K."/>
            <person name="Wedrychowicz H."/>
        </authorList>
    </citation>
    <scope>NUCLEOTIDE SEQUENCE [LARGE SCALE GENOMIC DNA]</scope>
    <source>
        <strain evidence="1 2">DSM 27406</strain>
    </source>
</reference>
<dbReference type="SUPFAM" id="SSF88874">
    <property type="entry name" value="Receptor-binding domain of short tail fibre protein gp12"/>
    <property type="match status" value="1"/>
</dbReference>
<dbReference type="EMBL" id="FRBL01000008">
    <property type="protein sequence ID" value="SHM41748.1"/>
    <property type="molecule type" value="Genomic_DNA"/>
</dbReference>
<evidence type="ECO:0000313" key="1">
    <source>
        <dbReference type="EMBL" id="SHM41748.1"/>
    </source>
</evidence>
<keyword evidence="2" id="KW-1185">Reference proteome</keyword>
<name>A0A1M7IMD2_9BACT</name>
<evidence type="ECO:0000313" key="2">
    <source>
        <dbReference type="Proteomes" id="UP000184420"/>
    </source>
</evidence>
<dbReference type="AlphaFoldDB" id="A0A1M7IMD2"/>
<organism evidence="1 2">
    <name type="scientific">Chitinophaga jiangningensis</name>
    <dbReference type="NCBI Taxonomy" id="1419482"/>
    <lineage>
        <taxon>Bacteria</taxon>
        <taxon>Pseudomonadati</taxon>
        <taxon>Bacteroidota</taxon>
        <taxon>Chitinophagia</taxon>
        <taxon>Chitinophagales</taxon>
        <taxon>Chitinophagaceae</taxon>
        <taxon>Chitinophaga</taxon>
    </lineage>
</organism>
<dbReference type="OrthoDB" id="634208at2"/>
<sequence length="341" mass="36999">MENWENGNTSLSDLLYAMQQRNLVYNGDFRYYSNQVMAGGFITYNCPDGWVFENPGQFGTVGFDVASNSCYINTGGSTEPTVFRQAIHEFPRWQVVLQGSYVSATVIMNISGNYPVSCTLTDNIDGDTVTRSTAGDVQFDLQLKVNDNATGVYLSVECKVPNVRLKISQVYANVGKVAIISLPTMVQGIIGERRQYIATETAPAEEISLCQAPISLGEGYSRLNSVLNGRFGSSSTGLSMTPDMRGYFSRSWNNGSPNDPDAGQRTALGGTVTGDHAGTLEQDMFLKHSHPLSWTANQPSMGGNAGSVTVINTLQQSKTGDTGGNETRPKNIAELYTIKWA</sequence>
<evidence type="ECO:0008006" key="3">
    <source>
        <dbReference type="Google" id="ProtNLM"/>
    </source>
</evidence>
<gene>
    <name evidence="1" type="ORF">SAMN05444266_10819</name>
</gene>
<protein>
    <recommendedName>
        <fullName evidence="3">Microcystin-dependent protein</fullName>
    </recommendedName>
</protein>
<proteinExistence type="predicted"/>
<accession>A0A1M7IMD2</accession>